<evidence type="ECO:0000313" key="2">
    <source>
        <dbReference type="Proteomes" id="UP001479436"/>
    </source>
</evidence>
<protein>
    <submittedName>
        <fullName evidence="1">Uncharacterized protein</fullName>
    </submittedName>
</protein>
<proteinExistence type="predicted"/>
<dbReference type="Proteomes" id="UP001479436">
    <property type="component" value="Unassembled WGS sequence"/>
</dbReference>
<reference evidence="1 2" key="1">
    <citation type="submission" date="2023-04" db="EMBL/GenBank/DDBJ databases">
        <title>Genome of Basidiobolus ranarum AG-B5.</title>
        <authorList>
            <person name="Stajich J.E."/>
            <person name="Carter-House D."/>
            <person name="Gryganskyi A."/>
        </authorList>
    </citation>
    <scope>NUCLEOTIDE SEQUENCE [LARGE SCALE GENOMIC DNA]</scope>
    <source>
        <strain evidence="1 2">AG-B5</strain>
    </source>
</reference>
<dbReference type="EMBL" id="JASJQH010001685">
    <property type="protein sequence ID" value="KAK9760940.1"/>
    <property type="molecule type" value="Genomic_DNA"/>
</dbReference>
<accession>A0ABR2WHF0</accession>
<name>A0ABR2WHF0_9FUNG</name>
<evidence type="ECO:0000313" key="1">
    <source>
        <dbReference type="EMBL" id="KAK9760940.1"/>
    </source>
</evidence>
<comment type="caution">
    <text evidence="1">The sequence shown here is derived from an EMBL/GenBank/DDBJ whole genome shotgun (WGS) entry which is preliminary data.</text>
</comment>
<keyword evidence="2" id="KW-1185">Reference proteome</keyword>
<gene>
    <name evidence="1" type="ORF">K7432_014550</name>
</gene>
<organism evidence="1 2">
    <name type="scientific">Basidiobolus ranarum</name>
    <dbReference type="NCBI Taxonomy" id="34480"/>
    <lineage>
        <taxon>Eukaryota</taxon>
        <taxon>Fungi</taxon>
        <taxon>Fungi incertae sedis</taxon>
        <taxon>Zoopagomycota</taxon>
        <taxon>Entomophthoromycotina</taxon>
        <taxon>Basidiobolomycetes</taxon>
        <taxon>Basidiobolales</taxon>
        <taxon>Basidiobolaceae</taxon>
        <taxon>Basidiobolus</taxon>
    </lineage>
</organism>
<sequence>MEQCYHIKPNCCVIRNVADVNKAIKCGCIQYHYPVATTIYPGTITLLEHPDICVRDYVFSEFLTKYSFLVAHNRFTDLCFSTEMQLDAIRHSKKRCVQKIQVKSWKYFHRMHCNTQEYQRSKLLTCEAAQKAIIKVDNELDLIHILEQVSEWREIAQLRNWEIGFRTSLESTVEPLKIPLDQIRQCYEKVLLKRDQLRKSFLG</sequence>